<dbReference type="Gene3D" id="1.10.8.270">
    <property type="entry name" value="putative rabgap domain of human tbc1 domain family member 14 like domains"/>
    <property type="match status" value="1"/>
</dbReference>
<dbReference type="InterPro" id="IPR050302">
    <property type="entry name" value="Rab_GAP_TBC_domain"/>
</dbReference>
<proteinExistence type="predicted"/>
<dbReference type="Proteomes" id="UP000471633">
    <property type="component" value="Unassembled WGS sequence"/>
</dbReference>
<protein>
    <submittedName>
        <fullName evidence="3">TBC1 domain member 9</fullName>
    </submittedName>
</protein>
<dbReference type="InterPro" id="IPR035969">
    <property type="entry name" value="Rab-GAP_TBC_sf"/>
</dbReference>
<dbReference type="GO" id="GO:0031267">
    <property type="term" value="F:small GTPase binding"/>
    <property type="evidence" value="ECO:0007669"/>
    <property type="project" value="TreeGrafter"/>
</dbReference>
<reference evidence="3" key="4">
    <citation type="journal article" date="2022" name="PLoS Pathog.">
        <title>Chromosome-level genome of Schistosoma haematobium underpins genome-wide explorations of molecular variation.</title>
        <authorList>
            <person name="Stroehlein A.J."/>
            <person name="Korhonen P.K."/>
            <person name="Lee V.V."/>
            <person name="Ralph S.A."/>
            <person name="Mentink-Kane M."/>
            <person name="You H."/>
            <person name="McManus D.P."/>
            <person name="Tchuente L.T."/>
            <person name="Stothard J.R."/>
            <person name="Kaur P."/>
            <person name="Dudchenko O."/>
            <person name="Aiden E.L."/>
            <person name="Yang B."/>
            <person name="Yang H."/>
            <person name="Emery A.M."/>
            <person name="Webster B.L."/>
            <person name="Brindley P.J."/>
            <person name="Rollinson D."/>
            <person name="Chang B.C.H."/>
            <person name="Gasser R.B."/>
            <person name="Young N.D."/>
        </authorList>
    </citation>
    <scope>NUCLEOTIDE SEQUENCE</scope>
</reference>
<dbReference type="Gene3D" id="2.30.29.30">
    <property type="entry name" value="Pleckstrin-homology domain (PH domain)/Phosphotyrosine-binding domain (PTB)"/>
    <property type="match status" value="2"/>
</dbReference>
<reference evidence="3" key="3">
    <citation type="submission" date="2021-06" db="EMBL/GenBank/DDBJ databases">
        <title>Chromosome-level genome assembly for S. haematobium.</title>
        <authorList>
            <person name="Stroehlein A.J."/>
        </authorList>
    </citation>
    <scope>NUCLEOTIDE SEQUENCE</scope>
</reference>
<reference evidence="3" key="1">
    <citation type="journal article" date="2012" name="Nat. Genet.">
        <title>Whole-genome sequence of Schistosoma haematobium.</title>
        <authorList>
            <person name="Young N.D."/>
            <person name="Jex A.R."/>
            <person name="Li B."/>
            <person name="Liu S."/>
            <person name="Yang L."/>
            <person name="Xiong Z."/>
            <person name="Li Y."/>
            <person name="Cantacessi C."/>
            <person name="Hall R.S."/>
            <person name="Xu X."/>
            <person name="Chen F."/>
            <person name="Wu X."/>
            <person name="Zerlotini A."/>
            <person name="Oliveira G."/>
            <person name="Hofmann A."/>
            <person name="Zhang G."/>
            <person name="Fang X."/>
            <person name="Kang Y."/>
            <person name="Campbell B.E."/>
            <person name="Loukas A."/>
            <person name="Ranganathan S."/>
            <person name="Rollinson D."/>
            <person name="Rinaldi G."/>
            <person name="Brindley P.J."/>
            <person name="Yang H."/>
            <person name="Wang J."/>
            <person name="Wang J."/>
            <person name="Gasser R.B."/>
        </authorList>
    </citation>
    <scope>NUCLEOTIDE SEQUENCE</scope>
</reference>
<dbReference type="EMBL" id="AMPZ03000005">
    <property type="protein sequence ID" value="KAH9583511.1"/>
    <property type="molecule type" value="Genomic_DNA"/>
</dbReference>
<evidence type="ECO:0000313" key="3">
    <source>
        <dbReference type="EMBL" id="KAH9583511.1"/>
    </source>
</evidence>
<dbReference type="Gene3D" id="1.10.238.10">
    <property type="entry name" value="EF-hand"/>
    <property type="match status" value="1"/>
</dbReference>
<dbReference type="PROSITE" id="PS50086">
    <property type="entry name" value="TBC_RABGAP"/>
    <property type="match status" value="1"/>
</dbReference>
<name>A0A922INI7_SCHHA</name>
<feature type="domain" description="Rab-GAP TBC" evidence="2">
    <location>
        <begin position="356"/>
        <end position="580"/>
    </location>
</feature>
<accession>A0A922INI7</accession>
<evidence type="ECO:0000259" key="2">
    <source>
        <dbReference type="PROSITE" id="PS50086"/>
    </source>
</evidence>
<feature type="transmembrane region" description="Helical" evidence="1">
    <location>
        <begin position="1791"/>
        <end position="1814"/>
    </location>
</feature>
<dbReference type="InterPro" id="IPR000195">
    <property type="entry name" value="Rab-GAP-TBC_dom"/>
</dbReference>
<dbReference type="SMART" id="SM00568">
    <property type="entry name" value="GRAM"/>
    <property type="match status" value="2"/>
</dbReference>
<dbReference type="Gene3D" id="1.10.472.80">
    <property type="entry name" value="Ypt/Rab-GAP domain of gyp1p, domain 3"/>
    <property type="match status" value="1"/>
</dbReference>
<gene>
    <name evidence="3" type="primary">TBC1D9</name>
    <name evidence="3" type="ORF">MS3_00007881</name>
</gene>
<evidence type="ECO:0000256" key="1">
    <source>
        <dbReference type="SAM" id="Phobius"/>
    </source>
</evidence>
<dbReference type="SMART" id="SM00164">
    <property type="entry name" value="TBC"/>
    <property type="match status" value="1"/>
</dbReference>
<dbReference type="RefSeq" id="XP_051066793.1">
    <property type="nucleotide sequence ID" value="XM_051216223.1"/>
</dbReference>
<evidence type="ECO:0000313" key="4">
    <source>
        <dbReference type="Proteomes" id="UP000471633"/>
    </source>
</evidence>
<dbReference type="Pfam" id="PF02893">
    <property type="entry name" value="GRAM"/>
    <property type="match status" value="1"/>
</dbReference>
<dbReference type="InterPro" id="IPR011993">
    <property type="entry name" value="PH-like_dom_sf"/>
</dbReference>
<keyword evidence="1" id="KW-0812">Transmembrane</keyword>
<dbReference type="SUPFAM" id="SSF47923">
    <property type="entry name" value="Ypt/Rab-GAP domain of gyp1p"/>
    <property type="match status" value="2"/>
</dbReference>
<dbReference type="GeneID" id="24587981"/>
<keyword evidence="4" id="KW-1185">Reference proteome</keyword>
<comment type="caution">
    <text evidence="3">The sequence shown here is derived from an EMBL/GenBank/DDBJ whole genome shotgun (WGS) entry which is preliminary data.</text>
</comment>
<dbReference type="FunFam" id="1.10.8.270:FF:000002">
    <property type="entry name" value="TBC1 domain family member 9B"/>
    <property type="match status" value="1"/>
</dbReference>
<dbReference type="Gene3D" id="1.10.10.750">
    <property type="entry name" value="Ypt/Rab-GAP domain of gyp1p, domain 1"/>
    <property type="match status" value="1"/>
</dbReference>
<keyword evidence="1" id="KW-0472">Membrane</keyword>
<dbReference type="PANTHER" id="PTHR47219">
    <property type="entry name" value="RAB GTPASE-ACTIVATING PROTEIN 1-LIKE"/>
    <property type="match status" value="1"/>
</dbReference>
<dbReference type="KEGG" id="shx:MS3_00007881"/>
<dbReference type="InterPro" id="IPR004182">
    <property type="entry name" value="GRAM"/>
</dbReference>
<dbReference type="CTD" id="23158"/>
<keyword evidence="1" id="KW-1133">Transmembrane helix</keyword>
<dbReference type="PANTHER" id="PTHR47219:SF6">
    <property type="entry name" value="RAB GTPASE-ACTIVATING PROTEIN 1"/>
    <property type="match status" value="1"/>
</dbReference>
<reference evidence="3" key="2">
    <citation type="journal article" date="2019" name="Gigascience">
        <title>High-quality Schistosoma haematobium genome achieved by single-molecule and long-range sequencing.</title>
        <authorList>
            <person name="Stroehlein A.J."/>
            <person name="Korhonen P.K."/>
            <person name="Chong T.M."/>
            <person name="Lim Y.L."/>
            <person name="Chan K.G."/>
            <person name="Webster B."/>
            <person name="Rollinson D."/>
            <person name="Brindley P.J."/>
            <person name="Gasser R.B."/>
            <person name="Young N.D."/>
        </authorList>
    </citation>
    <scope>NUCLEOTIDE SEQUENCE</scope>
</reference>
<dbReference type="GO" id="GO:0005096">
    <property type="term" value="F:GTPase activator activity"/>
    <property type="evidence" value="ECO:0007669"/>
    <property type="project" value="TreeGrafter"/>
</dbReference>
<sequence>MEDKSGSYTPEKLRQIFNFPFKEREVIHYFCFLVSGKESRPGWMILTLNYLCFYPNVFGTKICTPWIHITSVFQSRLYKTCVQTRNQTYRFVIPAGSDEALHMILQLANYGVRQLLVDDCYTSWSQFDLHLKILLTQNSSNLLDKLDVLIRSQHFQDSFHLPAYEIIETSFDCKLQRLDNTETISGKMFLSPQFICYCSSGESTKIILPLREIISAEEFPQRDSTSTGGVIIITADKLVYIFTGIVGSEDILKKIGSNLEVSRGTKSEPSDVITSIASSFNDSLTVISSSNTTSQLNFSNGSGCFASRYSYNNPFSVDNPDAENKRLDDWKEYFEEFGSGMSMYRNERLKHLVLNGLPEGKRGILWMILSGAENEMFANPGYYDKLINGVQGCNNFVNEEIERDLHRSFPEHPAYHTPEGIQSLRRVLTAYAYRNPNVGYCQSMNIVASVLLLYCTEEQSFWLLTAICERLLPDYYDSRVAGVRVDQQVLHALVVEYIPELKSVLQIPVQDSLKNIVTSEYNIESMVGGFSTASNHHYMCQSLGSELISMLPLSWFLTLFLNTMSFHCSVYVLDFFFYGGARVIFQIALDVLRQHTSFIKKSVEQNDDSSVLTKLNAYFNKLRHQDHTSNESIYNLLTSADRNFNITNELIDQMRLQYRPKVIQSLSDYTSKEVARSLDRECPGDLILLFECYRDHYILSKYERIHQIAPAKTHNETNNPNRPAYDVHRIDARQFNSLFQGLVPWGAAAERLGLPCFHLLDQDEDNLINFKSFVWLMESICGHDLNTKLRLLFLLHRSPYWVTSEQGNESKWNILGGMLPFNNIESCKKDSNNSISCDTSIDSYHICSKSDFDTVEIGTDIIAEESIEQHHTADNENDEFSKSHVSGYTLEIAHEIPIVIPDPLGFISNKYSSRDISEQISLNYNQFQCLTETIRVIVESVDEDKEEMLDSVNCLFLELFTQELQNIERFSNYTSTSSTDNGMVLIVNNPTISPKTSTVLSVKDPICTTGGCVGSSEDKIAIPTTEKLYILNFSLSLHDDHSKKIAIAQEVDFVARGSLRIELDNDCVLKGSEVDHEVKSSLKENVNRSVLFPYEQMNRDILNLKNGARLVSWSPRGVDKYERCIMSLTTMENRSFLCTLKGTESWEESVDLSLIWQQYYVEHGRIAQSRKVVVDSRPQFIFKPTECSNIPPLICKNIMDYFDAIEDVIVVYTSWCQIIRQPQIKSTNSMNLKTVPGLNNNRSYFVIPVDTTQLVTESFSLCPVTFLAVLMKSGAFSIWMVSVPFSGVSSMSLLWVDYTYTVGRSDSMDKHPNYIKLYDLDSLNLLLVLGFTDGSVKGLVFPIEYSPTGILVLTVPYLFNLWTTSLYHVTILASAWSMSRRLLCIGYGRHLLLFHIAKEDLEICFQQQNQHQEQPSNQSTPCRGRDPLYLVKSQFVSQPSPILGYITGMHLDNEQLLLTSVDGYVMRTSLDEVSECKLNWQVVWCSSNYDKSDVIHWEFHGLSVSTNGVYICFLEKPCNYLDNNRARRSALLSPRVHFLSFWSNDSLQEIIFNPELPLNRKVDCLQELLQRWHLSNDKADNLSSDTTDLRQICLEKIDFHQSCLTDSSFPHSWLNKPLTTLQIYRFILCMLNKDTDESIKSRAQLWLTNLDNFIQQRHLERCFRLFLKCSIQRQARDCLLVSQMATITLNIFRPTSQTLTNTPSTTTTTTTTTTTSTTIDTVSSCISNKNEDDTMIVNGTSNKYICFVKDLPQLARNVHQLAIQLYVHRFKFPYENIINQLQKCPICSENILLFCYILFFIPILTITVYYNYLLVKYFRLKPKRCMQSLEPCIDPMFRHCIRCNRVALSVSPQDRLSAWRSMILHPMCIYCDLPLTWKEF</sequence>
<dbReference type="Pfam" id="PF00566">
    <property type="entry name" value="RabGAP-TBC"/>
    <property type="match status" value="1"/>
</dbReference>
<organism evidence="3 4">
    <name type="scientific">Schistosoma haematobium</name>
    <name type="common">Blood fluke</name>
    <dbReference type="NCBI Taxonomy" id="6185"/>
    <lineage>
        <taxon>Eukaryota</taxon>
        <taxon>Metazoa</taxon>
        <taxon>Spiralia</taxon>
        <taxon>Lophotrochozoa</taxon>
        <taxon>Platyhelminthes</taxon>
        <taxon>Trematoda</taxon>
        <taxon>Digenea</taxon>
        <taxon>Strigeidida</taxon>
        <taxon>Schistosomatoidea</taxon>
        <taxon>Schistosomatidae</taxon>
        <taxon>Schistosoma</taxon>
    </lineage>
</organism>